<accession>A0ABW8ZP47</accession>
<evidence type="ECO:0000313" key="3">
    <source>
        <dbReference type="Proteomes" id="UP001629249"/>
    </source>
</evidence>
<name>A0ABW8ZP47_9BURK</name>
<protein>
    <recommendedName>
        <fullName evidence="1">Replication-associated protein ORF2/G2P domain-containing protein</fullName>
    </recommendedName>
</protein>
<proteinExistence type="predicted"/>
<dbReference type="InterPro" id="IPR056906">
    <property type="entry name" value="ORF2/G2P_dom"/>
</dbReference>
<reference evidence="2 3" key="1">
    <citation type="journal article" date="2024" name="Chem. Sci.">
        <title>Discovery of megapolipeptins by genome mining of a Burkholderiales bacteria collection.</title>
        <authorList>
            <person name="Paulo B.S."/>
            <person name="Recchia M.J.J."/>
            <person name="Lee S."/>
            <person name="Fergusson C.H."/>
            <person name="Romanowski S.B."/>
            <person name="Hernandez A."/>
            <person name="Krull N."/>
            <person name="Liu D.Y."/>
            <person name="Cavanagh H."/>
            <person name="Bos A."/>
            <person name="Gray C.A."/>
            <person name="Murphy B.T."/>
            <person name="Linington R.G."/>
            <person name="Eustaquio A.S."/>
        </authorList>
    </citation>
    <scope>NUCLEOTIDE SEQUENCE [LARGE SCALE GENOMIC DNA]</scope>
    <source>
        <strain evidence="2 3">RL16-012-BIC-B</strain>
    </source>
</reference>
<sequence>MADAAHNRCAMCSVSPTAASRHSRTATSASRFAELVRKNGTSATPSTKKRRTRARKKVLRAIKEQRSFAKKAKLRAVTLTLTFASDASFLSRHISDLLALVRQALKRRGYTLPYAWVLERGSTLHYHLIVWLPRDFDISKDKLKKWWPWGATHIESCRCVKAWGRYMAKFECMTVIPKAARLFGYGGLDESGKAAVQRAGLPRWLQKVLPVGACVRRLSGGGWANAETGEVHWSPYRWTPHGCVLRDHPQPLLAK</sequence>
<dbReference type="Proteomes" id="UP001629249">
    <property type="component" value="Unassembled WGS sequence"/>
</dbReference>
<comment type="caution">
    <text evidence="2">The sequence shown here is derived from an EMBL/GenBank/DDBJ whole genome shotgun (WGS) entry which is preliminary data.</text>
</comment>
<feature type="domain" description="Replication-associated protein ORF2/G2P" evidence="1">
    <location>
        <begin position="77"/>
        <end position="169"/>
    </location>
</feature>
<gene>
    <name evidence="2" type="ORF">PQR66_18345</name>
</gene>
<organism evidence="2 3">
    <name type="scientific">Paraburkholderia agricolaris</name>
    <dbReference type="NCBI Taxonomy" id="2152888"/>
    <lineage>
        <taxon>Bacteria</taxon>
        <taxon>Pseudomonadati</taxon>
        <taxon>Pseudomonadota</taxon>
        <taxon>Betaproteobacteria</taxon>
        <taxon>Burkholderiales</taxon>
        <taxon>Burkholderiaceae</taxon>
        <taxon>Paraburkholderia</taxon>
    </lineage>
</organism>
<evidence type="ECO:0000259" key="1">
    <source>
        <dbReference type="Pfam" id="PF23343"/>
    </source>
</evidence>
<evidence type="ECO:0000313" key="2">
    <source>
        <dbReference type="EMBL" id="MFL9885009.1"/>
    </source>
</evidence>
<dbReference type="EMBL" id="JAQQFN010000013">
    <property type="protein sequence ID" value="MFL9885009.1"/>
    <property type="molecule type" value="Genomic_DNA"/>
</dbReference>
<dbReference type="Pfam" id="PF23343">
    <property type="entry name" value="REP_ORF2-G2P"/>
    <property type="match status" value="1"/>
</dbReference>
<keyword evidence="3" id="KW-1185">Reference proteome</keyword>
<dbReference type="RefSeq" id="WP_408330709.1">
    <property type="nucleotide sequence ID" value="NZ_JAQQFH010000016.1"/>
</dbReference>